<gene>
    <name evidence="1" type="ORF">ESCO_004678</name>
</gene>
<evidence type="ECO:0000313" key="2">
    <source>
        <dbReference type="Proteomes" id="UP000053831"/>
    </source>
</evidence>
<proteinExistence type="predicted"/>
<dbReference type="AlphaFoldDB" id="A0A0M8MY93"/>
<organism evidence="1 2">
    <name type="scientific">Escovopsis weberi</name>
    <dbReference type="NCBI Taxonomy" id="150374"/>
    <lineage>
        <taxon>Eukaryota</taxon>
        <taxon>Fungi</taxon>
        <taxon>Dikarya</taxon>
        <taxon>Ascomycota</taxon>
        <taxon>Pezizomycotina</taxon>
        <taxon>Sordariomycetes</taxon>
        <taxon>Hypocreomycetidae</taxon>
        <taxon>Hypocreales</taxon>
        <taxon>Hypocreaceae</taxon>
        <taxon>Escovopsis</taxon>
    </lineage>
</organism>
<accession>A0A0M8MY93</accession>
<dbReference type="OrthoDB" id="5357075at2759"/>
<comment type="caution">
    <text evidence="1">The sequence shown here is derived from an EMBL/GenBank/DDBJ whole genome shotgun (WGS) entry which is preliminary data.</text>
</comment>
<sequence length="263" mass="29956">MVSIQSNMQVQDELAALFTRNLTFNPELRPDVPQQLSSPEEVMSEAHPSQPISYSISQHYNHSTTVTMPANNEFQRASSEPFRSETNSSEVLLRIHGIDPATLTPSQLQLFRVADTPQRRRLVELWSICPPSSGGEIPALAWSSTSVEQEEQLARLRYERQQQSQVMSLDGTMVQTSDSRWVQNDAQVSPTESEPYMLSGYEELMQRERQKQAVESTIPRSVYNHYTPATDPVYMGADYSRQMHMAQQYGAFEQSREVDAMDM</sequence>
<keyword evidence="2" id="KW-1185">Reference proteome</keyword>
<protein>
    <submittedName>
        <fullName evidence="1">Uncharacterized protein</fullName>
    </submittedName>
</protein>
<name>A0A0M8MY93_ESCWE</name>
<reference evidence="1 2" key="1">
    <citation type="submission" date="2015-07" db="EMBL/GenBank/DDBJ databases">
        <title>The genome of the fungus Escovopsis weberi, a specialized disease agent of ant agriculture.</title>
        <authorList>
            <person name="de Man T.J."/>
            <person name="Stajich J.E."/>
            <person name="Kubicek C.P."/>
            <person name="Chenthamara K."/>
            <person name="Atanasova L."/>
            <person name="Druzhinina I.S."/>
            <person name="Birnbaum S."/>
            <person name="Barribeau S.M."/>
            <person name="Teiling C."/>
            <person name="Suen G."/>
            <person name="Currie C."/>
            <person name="Gerardo N.M."/>
        </authorList>
    </citation>
    <scope>NUCLEOTIDE SEQUENCE [LARGE SCALE GENOMIC DNA]</scope>
</reference>
<dbReference type="STRING" id="150374.A0A0M8MY93"/>
<evidence type="ECO:0000313" key="1">
    <source>
        <dbReference type="EMBL" id="KOS16774.1"/>
    </source>
</evidence>
<dbReference type="Proteomes" id="UP000053831">
    <property type="component" value="Unassembled WGS sequence"/>
</dbReference>
<dbReference type="EMBL" id="LGSR01000029">
    <property type="protein sequence ID" value="KOS16774.1"/>
    <property type="molecule type" value="Genomic_DNA"/>
</dbReference>